<gene>
    <name evidence="1" type="ORF">GCM10010305_03600</name>
</gene>
<evidence type="ECO:0000313" key="1">
    <source>
        <dbReference type="EMBL" id="GHA65231.1"/>
    </source>
</evidence>
<protein>
    <recommendedName>
        <fullName evidence="3">Phosphoribosyl-ATP pyrophosphohydrolase</fullName>
    </recommendedName>
</protein>
<comment type="caution">
    <text evidence="1">The sequence shown here is derived from an EMBL/GenBank/DDBJ whole genome shotgun (WGS) entry which is preliminary data.</text>
</comment>
<organism evidence="1 2">
    <name type="scientific">Streptomyces termitum</name>
    <dbReference type="NCBI Taxonomy" id="67368"/>
    <lineage>
        <taxon>Bacteria</taxon>
        <taxon>Bacillati</taxon>
        <taxon>Actinomycetota</taxon>
        <taxon>Actinomycetes</taxon>
        <taxon>Kitasatosporales</taxon>
        <taxon>Streptomycetaceae</taxon>
        <taxon>Streptomyces</taxon>
    </lineage>
</organism>
<dbReference type="InterPro" id="IPR038735">
    <property type="entry name" value="MSMEG_1276-like_NTP-PPase_dom"/>
</dbReference>
<dbReference type="Proteomes" id="UP000644020">
    <property type="component" value="Unassembled WGS sequence"/>
</dbReference>
<sequence length="180" mass="20387">MHIRQVHEERTLPVESRRQGPERVLWVRLRPYPKRVGSSVLMAGRETVFLGCGEHAGRRLEPSCGDRRRRAHVSSDGLEGKLVRDRIPEIIRENGAVPVTYVADRDEYRARLRAKLGEEVAEFLEADADSAPEELAGILEVIQALAEDMGLEPEQLEKIRRAKADERGGFADRVVWTGNR</sequence>
<name>A0A918SQU8_9ACTN</name>
<reference evidence="1" key="1">
    <citation type="journal article" date="2014" name="Int. J. Syst. Evol. Microbiol.">
        <title>Complete genome sequence of Corynebacterium casei LMG S-19264T (=DSM 44701T), isolated from a smear-ripened cheese.</title>
        <authorList>
            <consortium name="US DOE Joint Genome Institute (JGI-PGF)"/>
            <person name="Walter F."/>
            <person name="Albersmeier A."/>
            <person name="Kalinowski J."/>
            <person name="Ruckert C."/>
        </authorList>
    </citation>
    <scope>NUCLEOTIDE SEQUENCE</scope>
    <source>
        <strain evidence="1">JCM 4518</strain>
    </source>
</reference>
<accession>A0A918SQU8</accession>
<evidence type="ECO:0000313" key="2">
    <source>
        <dbReference type="Proteomes" id="UP000644020"/>
    </source>
</evidence>
<reference evidence="1" key="2">
    <citation type="submission" date="2020-09" db="EMBL/GenBank/DDBJ databases">
        <authorList>
            <person name="Sun Q."/>
            <person name="Ohkuma M."/>
        </authorList>
    </citation>
    <scope>NUCLEOTIDE SEQUENCE</scope>
    <source>
        <strain evidence="1">JCM 4518</strain>
    </source>
</reference>
<dbReference type="EMBL" id="BMUL01000001">
    <property type="protein sequence ID" value="GHA65231.1"/>
    <property type="molecule type" value="Genomic_DNA"/>
</dbReference>
<dbReference type="AlphaFoldDB" id="A0A918SQU8"/>
<keyword evidence="2" id="KW-1185">Reference proteome</keyword>
<evidence type="ECO:0008006" key="3">
    <source>
        <dbReference type="Google" id="ProtNLM"/>
    </source>
</evidence>
<dbReference type="CDD" id="cd11532">
    <property type="entry name" value="NTP-PPase_COG4997"/>
    <property type="match status" value="1"/>
</dbReference>
<proteinExistence type="predicted"/>